<accession>A0A9W8MWB0</accession>
<keyword evidence="2" id="KW-1185">Reference proteome</keyword>
<evidence type="ECO:0000313" key="1">
    <source>
        <dbReference type="EMBL" id="KAJ3507004.1"/>
    </source>
</evidence>
<reference evidence="1" key="1">
    <citation type="submission" date="2022-07" db="EMBL/GenBank/DDBJ databases">
        <title>Genome Sequence of Agrocybe chaxingu.</title>
        <authorList>
            <person name="Buettner E."/>
        </authorList>
    </citation>
    <scope>NUCLEOTIDE SEQUENCE</scope>
    <source>
        <strain evidence="1">MP-N11</strain>
    </source>
</reference>
<dbReference type="Proteomes" id="UP001148786">
    <property type="component" value="Unassembled WGS sequence"/>
</dbReference>
<gene>
    <name evidence="1" type="ORF">NLJ89_g6545</name>
</gene>
<dbReference type="InterPro" id="IPR053354">
    <property type="entry name" value="MGDG_epimerase"/>
</dbReference>
<evidence type="ECO:0000313" key="2">
    <source>
        <dbReference type="Proteomes" id="UP001148786"/>
    </source>
</evidence>
<protein>
    <submittedName>
        <fullName evidence="1">Uncharacterized protein</fullName>
    </submittedName>
</protein>
<proteinExistence type="predicted"/>
<name>A0A9W8MWB0_9AGAR</name>
<organism evidence="1 2">
    <name type="scientific">Agrocybe chaxingu</name>
    <dbReference type="NCBI Taxonomy" id="84603"/>
    <lineage>
        <taxon>Eukaryota</taxon>
        <taxon>Fungi</taxon>
        <taxon>Dikarya</taxon>
        <taxon>Basidiomycota</taxon>
        <taxon>Agaricomycotina</taxon>
        <taxon>Agaricomycetes</taxon>
        <taxon>Agaricomycetidae</taxon>
        <taxon>Agaricales</taxon>
        <taxon>Agaricineae</taxon>
        <taxon>Strophariaceae</taxon>
        <taxon>Agrocybe</taxon>
    </lineage>
</organism>
<comment type="caution">
    <text evidence="1">The sequence shown here is derived from an EMBL/GenBank/DDBJ whole genome shotgun (WGS) entry which is preliminary data.</text>
</comment>
<dbReference type="AlphaFoldDB" id="A0A9W8MWB0"/>
<dbReference type="PANTHER" id="PTHR43558:SF6">
    <property type="entry name" value="REDUCTASE, PUTATIVE (AFU_ORTHOLOGUE AFUA_3G10540)-RELATED"/>
    <property type="match status" value="1"/>
</dbReference>
<dbReference type="PANTHER" id="PTHR43558">
    <property type="entry name" value="REDUCTASE, PUTATIVE (AFU_ORTHOLOGUE AFUA_3G10540)-RELATED"/>
    <property type="match status" value="1"/>
</dbReference>
<dbReference type="EMBL" id="JANKHO010000704">
    <property type="protein sequence ID" value="KAJ3507004.1"/>
    <property type="molecule type" value="Genomic_DNA"/>
</dbReference>
<sequence>MALSPDNVVTNFINALTKLPADADTTSTLGPILAPPLALEQHLRQEFAKGTIVQDPYAGLLDFFSTPLPVRLARTRTGLPQGDPYLMPLEPELRRARGEPWCVESIAEFRKNWDIFTHGVLAELRDWKNIIVAGGSVLACMTPIWPADNRTKLQTYHSQAYASSDVDIFLWGMDEEEAKKKMVVIYNAITESVPWDVVCVRRANTVSIYTQYPHRQVQIVLRLYQSPAEALAGFDIDCCVVCYDGERIWANPRATAACIAQRNTIDLTRRSPSYELFNPFLWDMPRGLARLVVLEGCRQSYYLNFSFPSNRKALERKDIIKYLEGDADDTEENNYDHTVLQVPYASGWDAASIKQLLSKKVSISLNLQDTAAYGNLHIQEDIISSEYNLRNTDRHLHRHVLFVCDKIQDCFGNFCASCPAPRDDEERKLQQEEEKIYIHGPLRFIRDNPGRQLVGSFYPLTANDWTAEAYDESEPMVM</sequence>
<dbReference type="OrthoDB" id="539213at2759"/>